<accession>A0A150GC51</accession>
<evidence type="ECO:0000313" key="7">
    <source>
        <dbReference type="Proteomes" id="UP000075714"/>
    </source>
</evidence>
<dbReference type="SUPFAM" id="SSF54373">
    <property type="entry name" value="FAD-linked reductases, C-terminal domain"/>
    <property type="match status" value="1"/>
</dbReference>
<dbReference type="InterPro" id="IPR000172">
    <property type="entry name" value="GMC_OxRdtase_N"/>
</dbReference>
<dbReference type="SMR" id="A0A150GC51"/>
<evidence type="ECO:0000259" key="5">
    <source>
        <dbReference type="PROSITE" id="PS00624"/>
    </source>
</evidence>
<dbReference type="PROSITE" id="PS00624">
    <property type="entry name" value="GMC_OXRED_2"/>
    <property type="match status" value="1"/>
</dbReference>
<dbReference type="EMBL" id="LSYV01000036">
    <property type="protein sequence ID" value="KXZ47408.1"/>
    <property type="molecule type" value="Genomic_DNA"/>
</dbReference>
<keyword evidence="7" id="KW-1185">Reference proteome</keyword>
<evidence type="ECO:0000313" key="6">
    <source>
        <dbReference type="EMBL" id="KXZ47408.1"/>
    </source>
</evidence>
<dbReference type="GO" id="GO:0008812">
    <property type="term" value="F:choline dehydrogenase activity"/>
    <property type="evidence" value="ECO:0007669"/>
    <property type="project" value="TreeGrafter"/>
</dbReference>
<dbReference type="Gene3D" id="3.30.560.10">
    <property type="entry name" value="Glucose Oxidase, domain 3"/>
    <property type="match status" value="1"/>
</dbReference>
<sequence>MMLGRKPVAPAKGASAARTVRPVRLAGGRRQLVVSAAAAPVDPAEKYDYILVGGGTAGCVLANKLSADGNKKVLVLEAGPSGDSLEVAVPAGIARLFAHPVMDWGMSSLTQKQLVAREIYLARGRLLGGSSGTNATLYHRGTSSDYDSWGLEGWTSKDVLDWFVKAECYGDGPKPYHGNSGSMNVEQPRYQNPLHEEFFRAAAAAGIPANPDFNDWSRPQDGYGEFQVAQNKGQRADTYRTYLKPALSRGNLKVVTGARTTKVHIEKGSSGPRARGVEFATQQFGDRYSAQLAPGGEVLMCTGAVHTPHLLMLSGVGPAAALREHGVDVVADLAGVGANLQDHPAAVVAVRAKPEFEKLSVTSEIYDEKCNIKLGAVAQYLFNRRGPLATTGCDHGAFVRTSGSHSQPDLQMRFVPGCALDPDGVKSYIVFGELKKQGRAWPGGITLQLLAIRAKSKGSIGLKAADPFINPAININYFSDPADLATLKQGVRMARDIARQEPLRKYLQEETFPGERASSDSDIEEYVRRTVHSGNALVGTCAMGTSPAKGAVVSSSDLKVFGVEGLRVVDASVLPQIPGGQTGAATVMVAERAAALLKGQTTMAPSRQPVAA</sequence>
<protein>
    <recommendedName>
        <fullName evidence="5">Glucose-methanol-choline oxidoreductase N-terminal domain-containing protein</fullName>
    </recommendedName>
</protein>
<organism evidence="6 7">
    <name type="scientific">Gonium pectorale</name>
    <name type="common">Green alga</name>
    <dbReference type="NCBI Taxonomy" id="33097"/>
    <lineage>
        <taxon>Eukaryota</taxon>
        <taxon>Viridiplantae</taxon>
        <taxon>Chlorophyta</taxon>
        <taxon>core chlorophytes</taxon>
        <taxon>Chlorophyceae</taxon>
        <taxon>CS clade</taxon>
        <taxon>Chlamydomonadales</taxon>
        <taxon>Volvocaceae</taxon>
        <taxon>Gonium</taxon>
    </lineage>
</organism>
<dbReference type="PANTHER" id="PTHR11552:SF147">
    <property type="entry name" value="CHOLINE DEHYDROGENASE, MITOCHONDRIAL"/>
    <property type="match status" value="1"/>
</dbReference>
<reference evidence="7" key="1">
    <citation type="journal article" date="2016" name="Nat. Commun.">
        <title>The Gonium pectorale genome demonstrates co-option of cell cycle regulation during the evolution of multicellularity.</title>
        <authorList>
            <person name="Hanschen E.R."/>
            <person name="Marriage T.N."/>
            <person name="Ferris P.J."/>
            <person name="Hamaji T."/>
            <person name="Toyoda A."/>
            <person name="Fujiyama A."/>
            <person name="Neme R."/>
            <person name="Noguchi H."/>
            <person name="Minakuchi Y."/>
            <person name="Suzuki M."/>
            <person name="Kawai-Toyooka H."/>
            <person name="Smith D.R."/>
            <person name="Sparks H."/>
            <person name="Anderson J."/>
            <person name="Bakaric R."/>
            <person name="Luria V."/>
            <person name="Karger A."/>
            <person name="Kirschner M.W."/>
            <person name="Durand P.M."/>
            <person name="Michod R.E."/>
            <person name="Nozaki H."/>
            <person name="Olson B.J."/>
        </authorList>
    </citation>
    <scope>NUCLEOTIDE SEQUENCE [LARGE SCALE GENOMIC DNA]</scope>
    <source>
        <strain evidence="7">NIES-2863</strain>
    </source>
</reference>
<feature type="domain" description="Glucose-methanol-choline oxidoreductase N-terminal" evidence="5">
    <location>
        <begin position="303"/>
        <end position="317"/>
    </location>
</feature>
<comment type="caution">
    <text evidence="6">The sequence shown here is derived from an EMBL/GenBank/DDBJ whole genome shotgun (WGS) entry which is preliminary data.</text>
</comment>
<dbReference type="PANTHER" id="PTHR11552">
    <property type="entry name" value="GLUCOSE-METHANOL-CHOLINE GMC OXIDOREDUCTASE"/>
    <property type="match status" value="1"/>
</dbReference>
<dbReference type="PIRSF" id="PIRSF000137">
    <property type="entry name" value="Alcohol_oxidase"/>
    <property type="match status" value="1"/>
</dbReference>
<dbReference type="GO" id="GO:0016020">
    <property type="term" value="C:membrane"/>
    <property type="evidence" value="ECO:0007669"/>
    <property type="project" value="TreeGrafter"/>
</dbReference>
<keyword evidence="3" id="KW-0285">Flavoprotein</keyword>
<dbReference type="Proteomes" id="UP000075714">
    <property type="component" value="Unassembled WGS sequence"/>
</dbReference>
<gene>
    <name evidence="6" type="ORF">GPECTOR_35g846</name>
</gene>
<dbReference type="AlphaFoldDB" id="A0A150GC51"/>
<dbReference type="Pfam" id="PF00732">
    <property type="entry name" value="GMC_oxred_N"/>
    <property type="match status" value="1"/>
</dbReference>
<evidence type="ECO:0000256" key="1">
    <source>
        <dbReference type="ARBA" id="ARBA00001974"/>
    </source>
</evidence>
<dbReference type="SUPFAM" id="SSF51905">
    <property type="entry name" value="FAD/NAD(P)-binding domain"/>
    <property type="match status" value="1"/>
</dbReference>
<dbReference type="Pfam" id="PF05199">
    <property type="entry name" value="GMC_oxred_C"/>
    <property type="match status" value="1"/>
</dbReference>
<dbReference type="GO" id="GO:0019285">
    <property type="term" value="P:glycine betaine biosynthetic process from choline"/>
    <property type="evidence" value="ECO:0007669"/>
    <property type="project" value="TreeGrafter"/>
</dbReference>
<comment type="similarity">
    <text evidence="2">Belongs to the GMC oxidoreductase family.</text>
</comment>
<evidence type="ECO:0000256" key="4">
    <source>
        <dbReference type="ARBA" id="ARBA00022827"/>
    </source>
</evidence>
<proteinExistence type="inferred from homology"/>
<dbReference type="GO" id="GO:0050660">
    <property type="term" value="F:flavin adenine dinucleotide binding"/>
    <property type="evidence" value="ECO:0007669"/>
    <property type="project" value="InterPro"/>
</dbReference>
<evidence type="ECO:0000256" key="3">
    <source>
        <dbReference type="ARBA" id="ARBA00022630"/>
    </source>
</evidence>
<evidence type="ECO:0000256" key="2">
    <source>
        <dbReference type="ARBA" id="ARBA00010790"/>
    </source>
</evidence>
<dbReference type="OrthoDB" id="269227at2759"/>
<name>A0A150GC51_GONPE</name>
<dbReference type="InterPro" id="IPR036188">
    <property type="entry name" value="FAD/NAD-bd_sf"/>
</dbReference>
<dbReference type="Gene3D" id="3.50.50.60">
    <property type="entry name" value="FAD/NAD(P)-binding domain"/>
    <property type="match status" value="1"/>
</dbReference>
<dbReference type="STRING" id="33097.A0A150GC51"/>
<keyword evidence="4" id="KW-0274">FAD</keyword>
<dbReference type="InterPro" id="IPR007867">
    <property type="entry name" value="GMC_OxRtase_C"/>
</dbReference>
<comment type="cofactor">
    <cofactor evidence="1">
        <name>FAD</name>
        <dbReference type="ChEBI" id="CHEBI:57692"/>
    </cofactor>
</comment>
<dbReference type="InterPro" id="IPR012132">
    <property type="entry name" value="GMC_OxRdtase"/>
</dbReference>